<reference evidence="1 2" key="1">
    <citation type="submission" date="2024-02" db="EMBL/GenBank/DDBJ databases">
        <authorList>
            <person name="Vignale AGUSTIN F."/>
            <person name="Sosa J E."/>
            <person name="Modenutti C."/>
        </authorList>
    </citation>
    <scope>NUCLEOTIDE SEQUENCE [LARGE SCALE GENOMIC DNA]</scope>
</reference>
<evidence type="ECO:0000313" key="1">
    <source>
        <dbReference type="EMBL" id="CAK9133965.1"/>
    </source>
</evidence>
<proteinExistence type="predicted"/>
<dbReference type="AlphaFoldDB" id="A0ABC8QRI3"/>
<accession>A0ABC8QRI3</accession>
<evidence type="ECO:0000313" key="2">
    <source>
        <dbReference type="Proteomes" id="UP001642360"/>
    </source>
</evidence>
<keyword evidence="2" id="KW-1185">Reference proteome</keyword>
<dbReference type="EMBL" id="CAUOFW020000248">
    <property type="protein sequence ID" value="CAK9133965.1"/>
    <property type="molecule type" value="Genomic_DNA"/>
</dbReference>
<name>A0ABC8QRI3_9AQUA</name>
<comment type="caution">
    <text evidence="1">The sequence shown here is derived from an EMBL/GenBank/DDBJ whole genome shotgun (WGS) entry which is preliminary data.</text>
</comment>
<dbReference type="Proteomes" id="UP001642360">
    <property type="component" value="Unassembled WGS sequence"/>
</dbReference>
<organism evidence="1 2">
    <name type="scientific">Ilex paraguariensis</name>
    <name type="common">yerba mate</name>
    <dbReference type="NCBI Taxonomy" id="185542"/>
    <lineage>
        <taxon>Eukaryota</taxon>
        <taxon>Viridiplantae</taxon>
        <taxon>Streptophyta</taxon>
        <taxon>Embryophyta</taxon>
        <taxon>Tracheophyta</taxon>
        <taxon>Spermatophyta</taxon>
        <taxon>Magnoliopsida</taxon>
        <taxon>eudicotyledons</taxon>
        <taxon>Gunneridae</taxon>
        <taxon>Pentapetalae</taxon>
        <taxon>asterids</taxon>
        <taxon>campanulids</taxon>
        <taxon>Aquifoliales</taxon>
        <taxon>Aquifoliaceae</taxon>
        <taxon>Ilex</taxon>
    </lineage>
</organism>
<gene>
    <name evidence="1" type="ORF">ILEXP_LOCUS894</name>
</gene>
<sequence>MNGSLPSSFSVTYMDCSMGVSPSLNWACTLLVNTQAPVHQKGFSSPLYLHVAGWPCFLSYSSVKPFLSPSFFFLCCKSSVCNDCLRPPLWHSWINCVKSAAI</sequence>
<protein>
    <submittedName>
        <fullName evidence="1">Uncharacterized protein</fullName>
    </submittedName>
</protein>